<dbReference type="SUPFAM" id="SSF56112">
    <property type="entry name" value="Protein kinase-like (PK-like)"/>
    <property type="match status" value="1"/>
</dbReference>
<organism evidence="3 4">
    <name type="scientific">Cinchona calisaya</name>
    <dbReference type="NCBI Taxonomy" id="153742"/>
    <lineage>
        <taxon>Eukaryota</taxon>
        <taxon>Viridiplantae</taxon>
        <taxon>Streptophyta</taxon>
        <taxon>Embryophyta</taxon>
        <taxon>Tracheophyta</taxon>
        <taxon>Spermatophyta</taxon>
        <taxon>Magnoliopsida</taxon>
        <taxon>eudicotyledons</taxon>
        <taxon>Gunneridae</taxon>
        <taxon>Pentapetalae</taxon>
        <taxon>asterids</taxon>
        <taxon>lamiids</taxon>
        <taxon>Gentianales</taxon>
        <taxon>Rubiaceae</taxon>
        <taxon>Cinchonoideae</taxon>
        <taxon>Cinchoneae</taxon>
        <taxon>Cinchona</taxon>
    </lineage>
</organism>
<dbReference type="InterPro" id="IPR000719">
    <property type="entry name" value="Prot_kinase_dom"/>
</dbReference>
<dbReference type="EMBL" id="JBJUIK010000012">
    <property type="protein sequence ID" value="KAL3511174.1"/>
    <property type="molecule type" value="Genomic_DNA"/>
</dbReference>
<feature type="domain" description="Protein kinase" evidence="2">
    <location>
        <begin position="21"/>
        <end position="376"/>
    </location>
</feature>
<dbReference type="InterPro" id="IPR047173">
    <property type="entry name" value="STRAD_A/B-like"/>
</dbReference>
<dbReference type="AlphaFoldDB" id="A0ABD2YWC5"/>
<dbReference type="Gene3D" id="1.10.510.10">
    <property type="entry name" value="Transferase(Phosphotransferase) domain 1"/>
    <property type="match status" value="1"/>
</dbReference>
<keyword evidence="4" id="KW-1185">Reference proteome</keyword>
<evidence type="ECO:0000256" key="1">
    <source>
        <dbReference type="ARBA" id="ARBA00008874"/>
    </source>
</evidence>
<reference evidence="3 4" key="1">
    <citation type="submission" date="2024-11" db="EMBL/GenBank/DDBJ databases">
        <title>A near-complete genome assembly of Cinchona calisaya.</title>
        <authorList>
            <person name="Lian D.C."/>
            <person name="Zhao X.W."/>
            <person name="Wei L."/>
        </authorList>
    </citation>
    <scope>NUCLEOTIDE SEQUENCE [LARGE SCALE GENOMIC DNA]</scope>
    <source>
        <tissue evidence="3">Nenye</tissue>
    </source>
</reference>
<comment type="similarity">
    <text evidence="1">Belongs to the protein kinase superfamily. STE Ser/Thr protein kinase family. STE20 subfamily.</text>
</comment>
<name>A0ABD2YWC5_9GENT</name>
<evidence type="ECO:0000313" key="4">
    <source>
        <dbReference type="Proteomes" id="UP001630127"/>
    </source>
</evidence>
<gene>
    <name evidence="3" type="ORF">ACH5RR_030575</name>
</gene>
<dbReference type="SMART" id="SM00220">
    <property type="entry name" value="S_TKc"/>
    <property type="match status" value="1"/>
</dbReference>
<sequence>MLLDVSANGLVYVEDGDGGMYEIDAFLGDMAPNCQVFRAQYSTWIDKHATDDENQLTSNGEKQVQVDPQVHVVALKLMRVEERTAEFVKLRRQVENSLTIGPMDDQENKNVVTANNTVLGIYKFFYYGRKFLCVSMPYWDSASIRYIINTRIPDRKVADDKFIAAVLRETLKGLCILHGRGNVHGRLNAGNIFAGIYNGSWAIKLAYEGSTYFHNPGCEGTIKIWNKEWSSTLSDLLCTASAQEENRFWRSNVEIYEPSINEQHNYNYIPASDIWNFGVTALELAFGPLIGFRGYNARSMDQLRSVLGEEEGGRLPTLQTLFLSDGGSGTRRAEWPINLGFQEGPSSLFTAMVKRCLALDPHERPSAAVLLNDPFFKENQDVDLQYFASVIASYPQIR</sequence>
<comment type="caution">
    <text evidence="3">The sequence shown here is derived from an EMBL/GenBank/DDBJ whole genome shotgun (WGS) entry which is preliminary data.</text>
</comment>
<dbReference type="PANTHER" id="PTHR48014">
    <property type="entry name" value="SERINE/THREONINE-PROTEIN KINASE FRAY2"/>
    <property type="match status" value="1"/>
</dbReference>
<evidence type="ECO:0000259" key="2">
    <source>
        <dbReference type="PROSITE" id="PS50011"/>
    </source>
</evidence>
<dbReference type="Proteomes" id="UP001630127">
    <property type="component" value="Unassembled WGS sequence"/>
</dbReference>
<evidence type="ECO:0000313" key="3">
    <source>
        <dbReference type="EMBL" id="KAL3511174.1"/>
    </source>
</evidence>
<accession>A0ABD2YWC5</accession>
<dbReference type="PROSITE" id="PS50011">
    <property type="entry name" value="PROTEIN_KINASE_DOM"/>
    <property type="match status" value="1"/>
</dbReference>
<dbReference type="Pfam" id="PF00069">
    <property type="entry name" value="Pkinase"/>
    <property type="match status" value="1"/>
</dbReference>
<dbReference type="InterPro" id="IPR011009">
    <property type="entry name" value="Kinase-like_dom_sf"/>
</dbReference>
<proteinExistence type="inferred from homology"/>
<protein>
    <recommendedName>
        <fullName evidence="2">Protein kinase domain-containing protein</fullName>
    </recommendedName>
</protein>
<dbReference type="PANTHER" id="PTHR48014:SF26">
    <property type="entry name" value="KINASE FAMILY PROTEIN"/>
    <property type="match status" value="1"/>
</dbReference>